<protein>
    <recommendedName>
        <fullName evidence="4">Copper resistance protein D domain-containing protein</fullName>
    </recommendedName>
</protein>
<keyword evidence="1" id="KW-1133">Transmembrane helix</keyword>
<dbReference type="EMBL" id="CAJNBJ010000001">
    <property type="protein sequence ID" value="CAE6701031.1"/>
    <property type="molecule type" value="Genomic_DNA"/>
</dbReference>
<proteinExistence type="predicted"/>
<dbReference type="RefSeq" id="WP_213040585.1">
    <property type="nucleotide sequence ID" value="NZ_CAJNBJ010000001.1"/>
</dbReference>
<dbReference type="Proteomes" id="UP000675880">
    <property type="component" value="Unassembled WGS sequence"/>
</dbReference>
<comment type="caution">
    <text evidence="2">The sequence shown here is derived from an EMBL/GenBank/DDBJ whole genome shotgun (WGS) entry which is preliminary data.</text>
</comment>
<reference evidence="2 3" key="1">
    <citation type="submission" date="2021-02" db="EMBL/GenBank/DDBJ databases">
        <authorList>
            <person name="Han P."/>
        </authorList>
    </citation>
    <scope>NUCLEOTIDE SEQUENCE [LARGE SCALE GENOMIC DNA]</scope>
    <source>
        <strain evidence="2">Candidatus Nitrospira sp. ZN2</strain>
    </source>
</reference>
<evidence type="ECO:0000256" key="1">
    <source>
        <dbReference type="SAM" id="Phobius"/>
    </source>
</evidence>
<evidence type="ECO:0000313" key="3">
    <source>
        <dbReference type="Proteomes" id="UP000675880"/>
    </source>
</evidence>
<sequence>MDSVQSLFLDLNQLIPIVNHWFHLLSAVIWIGGLAFLVMAVTPGLREGGLPKEYIRPIIDAFYRHYKRVAGILLVVLLFTGGINLHYVNQIFVSQTGQGLQNHPKYLWIFCIKLILVLCLLTLFLYTVIFKSDEDEEEEGETYESIPFQRAALWMGFFIILCAAAMKHLHQ</sequence>
<name>A0ABM8QJT3_9BACT</name>
<keyword evidence="3" id="KW-1185">Reference proteome</keyword>
<gene>
    <name evidence="2" type="ORF">NSPZN2_10736</name>
</gene>
<feature type="transmembrane region" description="Helical" evidence="1">
    <location>
        <begin position="20"/>
        <end position="45"/>
    </location>
</feature>
<accession>A0ABM8QJT3</accession>
<keyword evidence="1" id="KW-0472">Membrane</keyword>
<feature type="transmembrane region" description="Helical" evidence="1">
    <location>
        <begin position="107"/>
        <end position="130"/>
    </location>
</feature>
<organism evidence="2 3">
    <name type="scientific">Nitrospira defluvii</name>
    <dbReference type="NCBI Taxonomy" id="330214"/>
    <lineage>
        <taxon>Bacteria</taxon>
        <taxon>Pseudomonadati</taxon>
        <taxon>Nitrospirota</taxon>
        <taxon>Nitrospiria</taxon>
        <taxon>Nitrospirales</taxon>
        <taxon>Nitrospiraceae</taxon>
        <taxon>Nitrospira</taxon>
    </lineage>
</organism>
<feature type="transmembrane region" description="Helical" evidence="1">
    <location>
        <begin position="151"/>
        <end position="169"/>
    </location>
</feature>
<keyword evidence="1" id="KW-0812">Transmembrane</keyword>
<feature type="transmembrane region" description="Helical" evidence="1">
    <location>
        <begin position="66"/>
        <end position="87"/>
    </location>
</feature>
<evidence type="ECO:0000313" key="2">
    <source>
        <dbReference type="EMBL" id="CAE6701031.1"/>
    </source>
</evidence>
<evidence type="ECO:0008006" key="4">
    <source>
        <dbReference type="Google" id="ProtNLM"/>
    </source>
</evidence>